<keyword evidence="1" id="KW-1133">Transmembrane helix</keyword>
<keyword evidence="1" id="KW-0472">Membrane</keyword>
<dbReference type="EMBL" id="CAEZSI010000017">
    <property type="protein sequence ID" value="CAB4533677.1"/>
    <property type="molecule type" value="Genomic_DNA"/>
</dbReference>
<keyword evidence="1" id="KW-0812">Transmembrane</keyword>
<reference evidence="2" key="1">
    <citation type="submission" date="2020-05" db="EMBL/GenBank/DDBJ databases">
        <authorList>
            <person name="Chiriac C."/>
            <person name="Salcher M."/>
            <person name="Ghai R."/>
            <person name="Kavagutti S V."/>
        </authorList>
    </citation>
    <scope>NUCLEOTIDE SEQUENCE</scope>
</reference>
<dbReference type="AlphaFoldDB" id="A0A6J6B4T3"/>
<gene>
    <name evidence="2" type="ORF">UFOPK1412_00215</name>
</gene>
<evidence type="ECO:0000256" key="1">
    <source>
        <dbReference type="SAM" id="Phobius"/>
    </source>
</evidence>
<proteinExistence type="predicted"/>
<protein>
    <submittedName>
        <fullName evidence="2">Unannotated protein</fullName>
    </submittedName>
</protein>
<feature type="transmembrane region" description="Helical" evidence="1">
    <location>
        <begin position="16"/>
        <end position="35"/>
    </location>
</feature>
<name>A0A6J6B4T3_9ZZZZ</name>
<accession>A0A6J6B4T3</accession>
<organism evidence="2">
    <name type="scientific">freshwater metagenome</name>
    <dbReference type="NCBI Taxonomy" id="449393"/>
    <lineage>
        <taxon>unclassified sequences</taxon>
        <taxon>metagenomes</taxon>
        <taxon>ecological metagenomes</taxon>
    </lineage>
</organism>
<sequence length="40" mass="4469">MINVAAETVRELPMPAYAYGIIGFGVLSLLLYLTLRLDRD</sequence>
<evidence type="ECO:0000313" key="2">
    <source>
        <dbReference type="EMBL" id="CAB4533677.1"/>
    </source>
</evidence>